<feature type="region of interest" description="Disordered" evidence="7">
    <location>
        <begin position="728"/>
        <end position="747"/>
    </location>
</feature>
<organism evidence="9 10">
    <name type="scientific">Scytalidium lignicola</name>
    <name type="common">Hyphomycete</name>
    <dbReference type="NCBI Taxonomy" id="5539"/>
    <lineage>
        <taxon>Eukaryota</taxon>
        <taxon>Fungi</taxon>
        <taxon>Dikarya</taxon>
        <taxon>Ascomycota</taxon>
        <taxon>Pezizomycotina</taxon>
        <taxon>Leotiomycetes</taxon>
        <taxon>Leotiomycetes incertae sedis</taxon>
        <taxon>Scytalidium</taxon>
    </lineage>
</organism>
<keyword evidence="6" id="KW-0539">Nucleus</keyword>
<name>A0A3E2HEB4_SCYLI</name>
<dbReference type="InterPro" id="IPR051644">
    <property type="entry name" value="TRAMP_AT-DNA-binding"/>
</dbReference>
<evidence type="ECO:0000259" key="8">
    <source>
        <dbReference type="SMART" id="SM00343"/>
    </source>
</evidence>
<feature type="region of interest" description="Disordered" evidence="7">
    <location>
        <begin position="100"/>
        <end position="152"/>
    </location>
</feature>
<feature type="compositionally biased region" description="Polar residues" evidence="7">
    <location>
        <begin position="754"/>
        <end position="775"/>
    </location>
</feature>
<evidence type="ECO:0000256" key="4">
    <source>
        <dbReference type="ARBA" id="ARBA00022771"/>
    </source>
</evidence>
<evidence type="ECO:0000313" key="10">
    <source>
        <dbReference type="Proteomes" id="UP000258309"/>
    </source>
</evidence>
<keyword evidence="2" id="KW-0479">Metal-binding</keyword>
<dbReference type="OMA" id="WNQGVQS"/>
<dbReference type="GO" id="GO:0071031">
    <property type="term" value="P:nuclear mRNA surveillance of mRNA 3'-end processing"/>
    <property type="evidence" value="ECO:0007669"/>
    <property type="project" value="TreeGrafter"/>
</dbReference>
<evidence type="ECO:0000256" key="2">
    <source>
        <dbReference type="ARBA" id="ARBA00022723"/>
    </source>
</evidence>
<feature type="compositionally biased region" description="Basic and acidic residues" evidence="7">
    <location>
        <begin position="1"/>
        <end position="22"/>
    </location>
</feature>
<keyword evidence="10" id="KW-1185">Reference proteome</keyword>
<dbReference type="InterPro" id="IPR001878">
    <property type="entry name" value="Znf_CCHC"/>
</dbReference>
<feature type="domain" description="CCHC-type" evidence="8">
    <location>
        <begin position="498"/>
        <end position="515"/>
    </location>
</feature>
<dbReference type="Proteomes" id="UP000258309">
    <property type="component" value="Unassembled WGS sequence"/>
</dbReference>
<dbReference type="GO" id="GO:0008270">
    <property type="term" value="F:zinc ion binding"/>
    <property type="evidence" value="ECO:0007669"/>
    <property type="project" value="UniProtKB-KW"/>
</dbReference>
<dbReference type="OrthoDB" id="7608935at2759"/>
<dbReference type="SMART" id="SM00343">
    <property type="entry name" value="ZnF_C2HC"/>
    <property type="match status" value="4"/>
</dbReference>
<protein>
    <recommendedName>
        <fullName evidence="8">CCHC-type domain-containing protein</fullName>
    </recommendedName>
</protein>
<dbReference type="GO" id="GO:0031499">
    <property type="term" value="C:TRAMP complex"/>
    <property type="evidence" value="ECO:0007669"/>
    <property type="project" value="TreeGrafter"/>
</dbReference>
<evidence type="ECO:0000256" key="5">
    <source>
        <dbReference type="ARBA" id="ARBA00022833"/>
    </source>
</evidence>
<feature type="region of interest" description="Disordered" evidence="7">
    <location>
        <begin position="752"/>
        <end position="825"/>
    </location>
</feature>
<dbReference type="EMBL" id="NCSJ02000069">
    <property type="protein sequence ID" value="RFU31740.1"/>
    <property type="molecule type" value="Genomic_DNA"/>
</dbReference>
<dbReference type="GO" id="GO:0071036">
    <property type="term" value="P:nuclear polyadenylation-dependent snoRNA catabolic process"/>
    <property type="evidence" value="ECO:0007669"/>
    <property type="project" value="TreeGrafter"/>
</dbReference>
<evidence type="ECO:0000256" key="3">
    <source>
        <dbReference type="ARBA" id="ARBA00022737"/>
    </source>
</evidence>
<dbReference type="GO" id="GO:0071035">
    <property type="term" value="P:nuclear polyadenylation-dependent rRNA catabolic process"/>
    <property type="evidence" value="ECO:0007669"/>
    <property type="project" value="TreeGrafter"/>
</dbReference>
<evidence type="ECO:0000313" key="9">
    <source>
        <dbReference type="EMBL" id="RFU31740.1"/>
    </source>
</evidence>
<keyword evidence="5" id="KW-0862">Zinc</keyword>
<feature type="domain" description="CCHC-type" evidence="8">
    <location>
        <begin position="480"/>
        <end position="496"/>
    </location>
</feature>
<feature type="region of interest" description="Disordered" evidence="7">
    <location>
        <begin position="1"/>
        <end position="80"/>
    </location>
</feature>
<dbReference type="AlphaFoldDB" id="A0A3E2HEB4"/>
<dbReference type="GO" id="GO:0071038">
    <property type="term" value="P:TRAMP-dependent tRNA surveillance pathway"/>
    <property type="evidence" value="ECO:0007669"/>
    <property type="project" value="TreeGrafter"/>
</dbReference>
<evidence type="ECO:0000256" key="6">
    <source>
        <dbReference type="ARBA" id="ARBA00023242"/>
    </source>
</evidence>
<feature type="domain" description="CCHC-type" evidence="8">
    <location>
        <begin position="518"/>
        <end position="534"/>
    </location>
</feature>
<feature type="compositionally biased region" description="Basic and acidic residues" evidence="7">
    <location>
        <begin position="142"/>
        <end position="152"/>
    </location>
</feature>
<proteinExistence type="predicted"/>
<sequence length="825" mass="90524">MESLHKEAQDSRASEVGRKRTLQEPLASSREVIALDSSDGEDEVQPQQKRAKHSHDLQAVSPPSQDATIQTEAANRTSVAASSVLPRVISWNQGVQSGLRTSFGNRNKGPPSVAAVDKPDDGAEDDGLQPNQTNAPPTAETRNSEHPTSKDAMLKAKKKHKLGVQMDQMEAETKNATVAFQNFGLPLPPHCQPIIDKIAGGLTLYPKRLDSTPVYVNKSGEFRLQEALDNGRPVSIKDLNLNLFTLAFLQGNPDKLESIKAKQLGAAYSIYVLKYYPHIHPTFRDPIISTQSHHSLELVAILRQARKELKESKKKNAPSKGGTQPPKAIPESRETQNDVTHEVLRTNANDVDVQISRGNNTSHKGEDIGENLHEDFRISEEENMQPLSSMDPSIPSGGITTQATVVQPASIVQTSHQTPNVADGEVFVVDAAPAEIEFQDDGSNAASVGESDAIKEYDEVEYGILQRYFPATGSTTNPPRCLSCAGNDHCTIDCDAFTCATCGVKGEHTTISCPQNQRCGKCRQLGHVIFECPEKLRISKDERPGCDICKSTSHVETGCSFIWRSFRIKPEEVKKVNSILVYCHCCGNIGHYGGECGLRKRSIPSGGFTWSKSNLAMYLDPSSANQALSAAVDYSIPTKSQNGLSIKGKGGRPHDRERQTIVIDDSDDDVSTFIRPKVSNAPLRMGGIHIVQPSRSSNANANVNANANNPSYWAPPATYHARDNSARYGHERTFSPPPRYNEPPNYQPRAMDMNYNSRPHRGQSSYSSGWTAQGEQHQRNAFPPPPSNTIRGDDGAPRAKKVRIGKRTRRNREKAERDRIAATGR</sequence>
<dbReference type="Gene3D" id="4.10.60.10">
    <property type="entry name" value="Zinc finger, CCHC-type"/>
    <property type="match status" value="1"/>
</dbReference>
<dbReference type="PANTHER" id="PTHR46543">
    <property type="entry name" value="ZINC FINGER CCHC DOMAIN-CONTAINING PROTEIN 7"/>
    <property type="match status" value="1"/>
</dbReference>
<feature type="compositionally biased region" description="Basic and acidic residues" evidence="7">
    <location>
        <begin position="813"/>
        <end position="825"/>
    </location>
</feature>
<feature type="compositionally biased region" description="Polar residues" evidence="7">
    <location>
        <begin position="61"/>
        <end position="80"/>
    </location>
</feature>
<reference evidence="9 10" key="1">
    <citation type="submission" date="2018-05" db="EMBL/GenBank/DDBJ databases">
        <title>Draft genome sequence of Scytalidium lignicola DSM 105466, a ubiquitous saprotrophic fungus.</title>
        <authorList>
            <person name="Buettner E."/>
            <person name="Gebauer A.M."/>
            <person name="Hofrichter M."/>
            <person name="Liers C."/>
            <person name="Kellner H."/>
        </authorList>
    </citation>
    <scope>NUCLEOTIDE SEQUENCE [LARGE SCALE GENOMIC DNA]</scope>
    <source>
        <strain evidence="9 10">DSM 105466</strain>
    </source>
</reference>
<feature type="non-terminal residue" evidence="9">
    <location>
        <position position="1"/>
    </location>
</feature>
<dbReference type="PANTHER" id="PTHR46543:SF1">
    <property type="entry name" value="ZINC FINGER CCHC DOMAIN-CONTAINING PROTEIN 7"/>
    <property type="match status" value="1"/>
</dbReference>
<feature type="compositionally biased region" description="Basic residues" evidence="7">
    <location>
        <begin position="798"/>
        <end position="812"/>
    </location>
</feature>
<dbReference type="GO" id="GO:0003723">
    <property type="term" value="F:RNA binding"/>
    <property type="evidence" value="ECO:0007669"/>
    <property type="project" value="TreeGrafter"/>
</dbReference>
<keyword evidence="4" id="KW-0863">Zinc-finger</keyword>
<feature type="region of interest" description="Disordered" evidence="7">
    <location>
        <begin position="309"/>
        <end position="337"/>
    </location>
</feature>
<accession>A0A3E2HEB4</accession>
<evidence type="ECO:0000256" key="1">
    <source>
        <dbReference type="ARBA" id="ARBA00004123"/>
    </source>
</evidence>
<keyword evidence="3" id="KW-0677">Repeat</keyword>
<dbReference type="GO" id="GO:0071039">
    <property type="term" value="P:nuclear polyadenylation-dependent CUT catabolic process"/>
    <property type="evidence" value="ECO:0007669"/>
    <property type="project" value="TreeGrafter"/>
</dbReference>
<feature type="non-terminal residue" evidence="9">
    <location>
        <position position="825"/>
    </location>
</feature>
<evidence type="ECO:0000256" key="7">
    <source>
        <dbReference type="SAM" id="MobiDB-lite"/>
    </source>
</evidence>
<dbReference type="GO" id="GO:0071037">
    <property type="term" value="P:nuclear polyadenylation-dependent snRNA catabolic process"/>
    <property type="evidence" value="ECO:0007669"/>
    <property type="project" value="TreeGrafter"/>
</dbReference>
<dbReference type="STRING" id="5539.A0A3E2HEB4"/>
<feature type="domain" description="CCHC-type" evidence="8">
    <location>
        <begin position="545"/>
        <end position="561"/>
    </location>
</feature>
<gene>
    <name evidence="9" type="ORF">B7463_g4621</name>
</gene>
<comment type="subcellular location">
    <subcellularLocation>
        <location evidence="1">Nucleus</location>
    </subcellularLocation>
</comment>
<comment type="caution">
    <text evidence="9">The sequence shown here is derived from an EMBL/GenBank/DDBJ whole genome shotgun (WGS) entry which is preliminary data.</text>
</comment>